<dbReference type="EMBL" id="GG745356">
    <property type="protein sequence ID" value="KNE68275.1"/>
    <property type="molecule type" value="Genomic_DNA"/>
</dbReference>
<name>A0A0L0T0U9_ALLM3</name>
<protein>
    <submittedName>
        <fullName evidence="1">Uncharacterized protein</fullName>
    </submittedName>
</protein>
<evidence type="ECO:0000313" key="1">
    <source>
        <dbReference type="EMBL" id="KNE68275.1"/>
    </source>
</evidence>
<dbReference type="VEuPathDB" id="FungiDB:AMAG_19785"/>
<dbReference type="Proteomes" id="UP000054350">
    <property type="component" value="Unassembled WGS sequence"/>
</dbReference>
<proteinExistence type="predicted"/>
<keyword evidence="2" id="KW-1185">Reference proteome</keyword>
<organism evidence="1 2">
    <name type="scientific">Allomyces macrogynus (strain ATCC 38327)</name>
    <name type="common">Allomyces javanicus var. macrogynus</name>
    <dbReference type="NCBI Taxonomy" id="578462"/>
    <lineage>
        <taxon>Eukaryota</taxon>
        <taxon>Fungi</taxon>
        <taxon>Fungi incertae sedis</taxon>
        <taxon>Blastocladiomycota</taxon>
        <taxon>Blastocladiomycetes</taxon>
        <taxon>Blastocladiales</taxon>
        <taxon>Blastocladiaceae</taxon>
        <taxon>Allomyces</taxon>
    </lineage>
</organism>
<accession>A0A0L0T0U9</accession>
<gene>
    <name evidence="1" type="ORF">AMAG_19785</name>
</gene>
<reference evidence="2" key="2">
    <citation type="submission" date="2009-11" db="EMBL/GenBank/DDBJ databases">
        <title>The Genome Sequence of Allomyces macrogynus strain ATCC 38327.</title>
        <authorList>
            <consortium name="The Broad Institute Genome Sequencing Platform"/>
            <person name="Russ C."/>
            <person name="Cuomo C."/>
            <person name="Shea T."/>
            <person name="Young S.K."/>
            <person name="Zeng Q."/>
            <person name="Koehrsen M."/>
            <person name="Haas B."/>
            <person name="Borodovsky M."/>
            <person name="Guigo R."/>
            <person name="Alvarado L."/>
            <person name="Berlin A."/>
            <person name="Borenstein D."/>
            <person name="Chen Z."/>
            <person name="Engels R."/>
            <person name="Freedman E."/>
            <person name="Gellesch M."/>
            <person name="Goldberg J."/>
            <person name="Griggs A."/>
            <person name="Gujja S."/>
            <person name="Heiman D."/>
            <person name="Hepburn T."/>
            <person name="Howarth C."/>
            <person name="Jen D."/>
            <person name="Larson L."/>
            <person name="Lewis B."/>
            <person name="Mehta T."/>
            <person name="Park D."/>
            <person name="Pearson M."/>
            <person name="Roberts A."/>
            <person name="Saif S."/>
            <person name="Shenoy N."/>
            <person name="Sisk P."/>
            <person name="Stolte C."/>
            <person name="Sykes S."/>
            <person name="Walk T."/>
            <person name="White J."/>
            <person name="Yandava C."/>
            <person name="Burger G."/>
            <person name="Gray M.W."/>
            <person name="Holland P.W.H."/>
            <person name="King N."/>
            <person name="Lang F.B.F."/>
            <person name="Roger A.J."/>
            <person name="Ruiz-Trillo I."/>
            <person name="Lander E."/>
            <person name="Nusbaum C."/>
        </authorList>
    </citation>
    <scope>NUCLEOTIDE SEQUENCE [LARGE SCALE GENOMIC DNA]</scope>
    <source>
        <strain evidence="2">ATCC 38327</strain>
    </source>
</reference>
<dbReference type="AlphaFoldDB" id="A0A0L0T0U9"/>
<reference evidence="1 2" key="1">
    <citation type="submission" date="2009-11" db="EMBL/GenBank/DDBJ databases">
        <title>Annotation of Allomyces macrogynus ATCC 38327.</title>
        <authorList>
            <consortium name="The Broad Institute Genome Sequencing Platform"/>
            <person name="Russ C."/>
            <person name="Cuomo C."/>
            <person name="Burger G."/>
            <person name="Gray M.W."/>
            <person name="Holland P.W.H."/>
            <person name="King N."/>
            <person name="Lang F.B.F."/>
            <person name="Roger A.J."/>
            <person name="Ruiz-Trillo I."/>
            <person name="Young S.K."/>
            <person name="Zeng Q."/>
            <person name="Gargeya S."/>
            <person name="Fitzgerald M."/>
            <person name="Haas B."/>
            <person name="Abouelleil A."/>
            <person name="Alvarado L."/>
            <person name="Arachchi H.M."/>
            <person name="Berlin A."/>
            <person name="Chapman S.B."/>
            <person name="Gearin G."/>
            <person name="Goldberg J."/>
            <person name="Griggs A."/>
            <person name="Gujja S."/>
            <person name="Hansen M."/>
            <person name="Heiman D."/>
            <person name="Howarth C."/>
            <person name="Larimer J."/>
            <person name="Lui A."/>
            <person name="MacDonald P.J.P."/>
            <person name="McCowen C."/>
            <person name="Montmayeur A."/>
            <person name="Murphy C."/>
            <person name="Neiman D."/>
            <person name="Pearson M."/>
            <person name="Priest M."/>
            <person name="Roberts A."/>
            <person name="Saif S."/>
            <person name="Shea T."/>
            <person name="Sisk P."/>
            <person name="Stolte C."/>
            <person name="Sykes S."/>
            <person name="Wortman J."/>
            <person name="Nusbaum C."/>
            <person name="Birren B."/>
        </authorList>
    </citation>
    <scope>NUCLEOTIDE SEQUENCE [LARGE SCALE GENOMIC DNA]</scope>
    <source>
        <strain evidence="1 2">ATCC 38327</strain>
    </source>
</reference>
<sequence length="142" mass="14800">MAGFSKGLFPIESAGTLEIVVKMVAAGMGLKAAYIKLKSGPCFEPKYKVVTAAGKVRTRAAAAAACQAQGRVLAPITSANMNDVLKVVRASPDVNLTVFDSVIIDSWNGDSYVGIDLELVVSKFGASVSMLVFPGYPLSALT</sequence>
<evidence type="ECO:0000313" key="2">
    <source>
        <dbReference type="Proteomes" id="UP000054350"/>
    </source>
</evidence>
<dbReference type="OrthoDB" id="10425891at2759"/>